<gene>
    <name evidence="2" type="ORF">AAFF_G00393710</name>
</gene>
<dbReference type="InterPro" id="IPR041677">
    <property type="entry name" value="DNA2/NAM7_AAA_11"/>
</dbReference>
<dbReference type="InterPro" id="IPR001900">
    <property type="entry name" value="RNase_II/R"/>
</dbReference>
<dbReference type="SUPFAM" id="SSF50249">
    <property type="entry name" value="Nucleic acid-binding proteins"/>
    <property type="match status" value="2"/>
</dbReference>
<accession>A0AAD7WKU6</accession>
<reference evidence="2" key="1">
    <citation type="journal article" date="2023" name="Science">
        <title>Genome structures resolve the early diversification of teleost fishes.</title>
        <authorList>
            <person name="Parey E."/>
            <person name="Louis A."/>
            <person name="Montfort J."/>
            <person name="Bouchez O."/>
            <person name="Roques C."/>
            <person name="Iampietro C."/>
            <person name="Lluch J."/>
            <person name="Castinel A."/>
            <person name="Donnadieu C."/>
            <person name="Desvignes T."/>
            <person name="Floi Bucao C."/>
            <person name="Jouanno E."/>
            <person name="Wen M."/>
            <person name="Mejri S."/>
            <person name="Dirks R."/>
            <person name="Jansen H."/>
            <person name="Henkel C."/>
            <person name="Chen W.J."/>
            <person name="Zahm M."/>
            <person name="Cabau C."/>
            <person name="Klopp C."/>
            <person name="Thompson A.W."/>
            <person name="Robinson-Rechavi M."/>
            <person name="Braasch I."/>
            <person name="Lecointre G."/>
            <person name="Bobe J."/>
            <person name="Postlethwait J.H."/>
            <person name="Berthelot C."/>
            <person name="Roest Crollius H."/>
            <person name="Guiguen Y."/>
        </authorList>
    </citation>
    <scope>NUCLEOTIDE SEQUENCE</scope>
    <source>
        <strain evidence="2">NC1722</strain>
    </source>
</reference>
<dbReference type="AlphaFoldDB" id="A0AAD7WKU6"/>
<dbReference type="GO" id="GO:0000932">
    <property type="term" value="C:P-body"/>
    <property type="evidence" value="ECO:0007669"/>
    <property type="project" value="TreeGrafter"/>
</dbReference>
<dbReference type="SUPFAM" id="SSF52540">
    <property type="entry name" value="P-loop containing nucleoside triphosphate hydrolases"/>
    <property type="match status" value="1"/>
</dbReference>
<dbReference type="Pfam" id="PF25049">
    <property type="entry name" value="OB_HELZ2"/>
    <property type="match status" value="1"/>
</dbReference>
<dbReference type="InterPro" id="IPR027417">
    <property type="entry name" value="P-loop_NTPase"/>
</dbReference>
<dbReference type="Pfam" id="PF13086">
    <property type="entry name" value="AAA_11"/>
    <property type="match status" value="1"/>
</dbReference>
<dbReference type="SMART" id="SM00955">
    <property type="entry name" value="RNB"/>
    <property type="match status" value="1"/>
</dbReference>
<organism evidence="2 3">
    <name type="scientific">Aldrovandia affinis</name>
    <dbReference type="NCBI Taxonomy" id="143900"/>
    <lineage>
        <taxon>Eukaryota</taxon>
        <taxon>Metazoa</taxon>
        <taxon>Chordata</taxon>
        <taxon>Craniata</taxon>
        <taxon>Vertebrata</taxon>
        <taxon>Euteleostomi</taxon>
        <taxon>Actinopterygii</taxon>
        <taxon>Neopterygii</taxon>
        <taxon>Teleostei</taxon>
        <taxon>Notacanthiformes</taxon>
        <taxon>Halosauridae</taxon>
        <taxon>Aldrovandia</taxon>
    </lineage>
</organism>
<evidence type="ECO:0000259" key="1">
    <source>
        <dbReference type="SMART" id="SM00955"/>
    </source>
</evidence>
<dbReference type="EMBL" id="JAINUG010000075">
    <property type="protein sequence ID" value="KAJ8400602.1"/>
    <property type="molecule type" value="Genomic_DNA"/>
</dbReference>
<evidence type="ECO:0000313" key="2">
    <source>
        <dbReference type="EMBL" id="KAJ8400602.1"/>
    </source>
</evidence>
<dbReference type="Gene3D" id="3.40.50.300">
    <property type="entry name" value="P-loop containing nucleotide triphosphate hydrolases"/>
    <property type="match status" value="1"/>
</dbReference>
<dbReference type="Pfam" id="PF00773">
    <property type="entry name" value="RNB"/>
    <property type="match status" value="1"/>
</dbReference>
<dbReference type="PANTHER" id="PTHR23355">
    <property type="entry name" value="RIBONUCLEASE"/>
    <property type="match status" value="1"/>
</dbReference>
<dbReference type="Proteomes" id="UP001221898">
    <property type="component" value="Unassembled WGS sequence"/>
</dbReference>
<feature type="non-terminal residue" evidence="2">
    <location>
        <position position="1"/>
    </location>
</feature>
<dbReference type="GO" id="GO:0010587">
    <property type="term" value="P:miRNA catabolic process"/>
    <property type="evidence" value="ECO:0007669"/>
    <property type="project" value="TreeGrafter"/>
</dbReference>
<dbReference type="PANTHER" id="PTHR23355:SF9">
    <property type="entry name" value="DIS3-LIKE EXONUCLEASE 2"/>
    <property type="match status" value="1"/>
</dbReference>
<proteinExistence type="predicted"/>
<dbReference type="GO" id="GO:0004386">
    <property type="term" value="F:helicase activity"/>
    <property type="evidence" value="ECO:0007669"/>
    <property type="project" value="InterPro"/>
</dbReference>
<keyword evidence="3" id="KW-1185">Reference proteome</keyword>
<dbReference type="GO" id="GO:0000175">
    <property type="term" value="F:3'-5'-RNA exonuclease activity"/>
    <property type="evidence" value="ECO:0007669"/>
    <property type="project" value="TreeGrafter"/>
</dbReference>
<dbReference type="InterPro" id="IPR012340">
    <property type="entry name" value="NA-bd_OB-fold"/>
</dbReference>
<dbReference type="InterPro" id="IPR050180">
    <property type="entry name" value="RNR_Ribonuclease"/>
</dbReference>
<dbReference type="GO" id="GO:0006402">
    <property type="term" value="P:mRNA catabolic process"/>
    <property type="evidence" value="ECO:0007669"/>
    <property type="project" value="TreeGrafter"/>
</dbReference>
<sequence>EGLLDIVHQDATNDETEFYGNEKESCPDFSSPALQTLLMTNPNDFKLCELIMKRYDSGCARPLDQPTLCIDINGRKNVGRSFPGDQVVVEIVNRQSCPPSGKVVGVLKRVDFSLFVCTIDSHDPQVMTPINNCVSKIYTPFWKDKPNHIAVRKIEDERPEMFVKINEETKRNNLFVVRVLKWREGFRNPLGIVVKVLPKVTTLEGGLEVLDIEYQLKRVPPPSVQEELKKYKGLNLNGQRRKDCREYLTFTIDPVNSKDMDDAISVRDIGQHYEVGVHIADIASFVIKDSPMDKYAQEQGTTFYPPEREPAHMFPKDLSADFFSLLPECDRHAISLMVVVDKKKHRIVSREFALSVIRSDRKMSYEDAEKIIQKCKGNQSCDTLEGCLATALHFSEVHRKDRMQEDWCYKRPDENVHIGEGRSHKMVEELMIMFNNAVAEQLISTETTKSLTPIRCQEKPDPEKLSILRDKYCSLIPLSIHLSYHLDKSGHLDRNQENMGSRTDQRLITKTKANTEHRVDKVTPASDSFCVFKSWIRNLESAAQSKDIYTMMDLITTDDIHPELLPVVTEFRKLFQKAYVIRSNSTTHSKIGHYDLQLDSYTWASSPIRRYMDIIVQRILHSVLENKDLKYTSKEIDTLCADFSQKYAKQREYEKKAQCLGLASQLSQQSAGKVAFVVDMSPTGKVFQVSFPLNQTSLPYPLPVMYRNLQLTDQPEYNEESCCMTLKWKRRVYSFTNRQIHSELKQHQSDLLITPVLIDTWKDILSALRAEQWKSVCQSIQKISSSIVKDSNNQTDVSNKEWQIVSRKNEKVAKTEPGHYVELSLKLKVGETLQVQLGTDTWRGLLVPVVQLLNIFPKFEICLEHVQNPTMCFSKYAFRASKKQYTDYMEYQKIWKPLCEMESASNAVAENDSIVLENVNVAWKKKSKDRYPNGFFRLPLEEKKEWSIECDLLNCFLCIRLRDQEDHTGTNTLGGTQPPSVLGDTKVFTWVAHGVTTGITDEEESNQLSYVQIDFRINQLSMKNIPDIRRNIKYTVELIPKLLPDARKEGTVINLAQANQLVKNIAIGKRPSSRCADLAGHVQKKVHFEIRNHQSVGLPPLNNSQTKAIKEALASPFTLIQGPPGTGKTVVGVHIVYWLLMRNKEVLTPIKTKDNNAEKKKDGCILY</sequence>
<evidence type="ECO:0000313" key="3">
    <source>
        <dbReference type="Proteomes" id="UP001221898"/>
    </source>
</evidence>
<name>A0AAD7WKU6_9TELE</name>
<protein>
    <recommendedName>
        <fullName evidence="1">RNB domain-containing protein</fullName>
    </recommendedName>
</protein>
<comment type="caution">
    <text evidence="2">The sequence shown here is derived from an EMBL/GenBank/DDBJ whole genome shotgun (WGS) entry which is preliminary data.</text>
</comment>
<dbReference type="GO" id="GO:0003723">
    <property type="term" value="F:RNA binding"/>
    <property type="evidence" value="ECO:0007669"/>
    <property type="project" value="InterPro"/>
</dbReference>
<dbReference type="InterPro" id="IPR056787">
    <property type="entry name" value="OB_HELZ2"/>
</dbReference>
<feature type="domain" description="RNB" evidence="1">
    <location>
        <begin position="241"/>
        <end position="626"/>
    </location>
</feature>